<organism evidence="1 2">
    <name type="scientific">Waterburya agarophytonicola KI4</name>
    <dbReference type="NCBI Taxonomy" id="2874699"/>
    <lineage>
        <taxon>Bacteria</taxon>
        <taxon>Bacillati</taxon>
        <taxon>Cyanobacteriota</taxon>
        <taxon>Cyanophyceae</taxon>
        <taxon>Pleurocapsales</taxon>
        <taxon>Hyellaceae</taxon>
        <taxon>Waterburya</taxon>
        <taxon>Waterburya agarophytonicola</taxon>
    </lineage>
</organism>
<evidence type="ECO:0000313" key="2">
    <source>
        <dbReference type="Proteomes" id="UP000729733"/>
    </source>
</evidence>
<keyword evidence="2" id="KW-1185">Reference proteome</keyword>
<dbReference type="Proteomes" id="UP000729733">
    <property type="component" value="Unassembled WGS sequence"/>
</dbReference>
<reference evidence="1" key="1">
    <citation type="journal article" date="2021" name="Antonie Van Leeuwenhoek">
        <title>Draft genome and description of Waterburya agarophytonicola gen. nov. sp. nov. (Pleurocapsales, Cyanobacteria): a seaweed symbiont.</title>
        <authorList>
            <person name="Bonthond G."/>
            <person name="Shalygin S."/>
            <person name="Bayer T."/>
            <person name="Weinberger F."/>
        </authorList>
    </citation>
    <scope>NUCLEOTIDE SEQUENCE</scope>
    <source>
        <strain evidence="1">KI4</strain>
    </source>
</reference>
<dbReference type="RefSeq" id="WP_229641913.1">
    <property type="nucleotide sequence ID" value="NZ_JADWDC010000055.1"/>
</dbReference>
<comment type="caution">
    <text evidence="1">The sequence shown here is derived from an EMBL/GenBank/DDBJ whole genome shotgun (WGS) entry which is preliminary data.</text>
</comment>
<proteinExistence type="predicted"/>
<name>A0A964FGF1_9CYAN</name>
<dbReference type="EMBL" id="JADWDC010000055">
    <property type="protein sequence ID" value="MCC0178810.1"/>
    <property type="molecule type" value="Genomic_DNA"/>
</dbReference>
<evidence type="ECO:0000313" key="1">
    <source>
        <dbReference type="EMBL" id="MCC0178810.1"/>
    </source>
</evidence>
<gene>
    <name evidence="1" type="ORF">I4641_17715</name>
</gene>
<protein>
    <submittedName>
        <fullName evidence="1">Uncharacterized protein</fullName>
    </submittedName>
</protein>
<dbReference type="AlphaFoldDB" id="A0A964FGF1"/>
<accession>A0A964FGF1</accession>
<sequence length="176" mass="21009">MKDEFRKDINLEDKQNDLNYKDPVDDYQWKNYLDEKAIAHFKNTFDFNSEEGIIYWKLLELTEPENRLDHPFFKTPGNWDFESMLDAIFNGYYVLIDLVKEKRDRGCLYYQPTAYPFGGSDSLVELIKSFGNRITYNSRSKHSKPVIESQWDYELAKELVRQGIGFTPELLHNWKI</sequence>